<dbReference type="GO" id="GO:0008270">
    <property type="term" value="F:zinc ion binding"/>
    <property type="evidence" value="ECO:0007669"/>
    <property type="project" value="InterPro"/>
</dbReference>
<gene>
    <name evidence="8" type="ORF">D9758_002739</name>
</gene>
<sequence length="489" mass="54206">MVTKLPKEGIRWNTRSTRGWIAGRGPGESTEDRTKMGSQSASSSEAPFLAFPSMDMRSSLPSSLIPHLYPTPPSASARDSSTRTTLDDESDLQDSSASPFVPQLPPVHPSDPLKNNPYNFPVSFEEPMHRPQSATLPQGPPIRSDPAYYVSSGRQSQDTPPPFSYSVWREGENSQAMTADQFRRASAPGYLSRGSPLDDSLQVLPDRHIPRDISYPEVRPQPSIKLEHYPDYSQYHQLPDYPYVQDSNFQLGHDPYILPPPPPPSSRRFYDATTVAHPGGSAEYAAGNGYPTLRSFTSPSFPEDRGSLPQGQKRPRAVVKSETEQGDQDDLYVDPDQEGAEGSKKIIKKTLIACDFCRGRKLRCDGMRPSCSNCVSRENQVCHYQLFPKRRGPGKAPKGTRAKKRKVERPAQESQLSFMAAPSHAHDSTSFELEGLVPELQVYRHLPGMQMHTQGPSEPGNLPGYAVMEDSLTPSRGTARNARRREEGG</sequence>
<feature type="compositionally biased region" description="Acidic residues" evidence="6">
    <location>
        <begin position="324"/>
        <end position="339"/>
    </location>
</feature>
<protein>
    <recommendedName>
        <fullName evidence="7">Zn(2)-C6 fungal-type domain-containing protein</fullName>
    </recommendedName>
</protein>
<dbReference type="InterPro" id="IPR036864">
    <property type="entry name" value="Zn2-C6_fun-type_DNA-bd_sf"/>
</dbReference>
<feature type="region of interest" description="Disordered" evidence="6">
    <location>
        <begin position="449"/>
        <end position="489"/>
    </location>
</feature>
<dbReference type="AlphaFoldDB" id="A0A8H5LU01"/>
<dbReference type="Pfam" id="PF00172">
    <property type="entry name" value="Zn_clus"/>
    <property type="match status" value="1"/>
</dbReference>
<dbReference type="PANTHER" id="PTHR47338:SF5">
    <property type="entry name" value="ZN(II)2CYS6 TRANSCRIPTION FACTOR (EUROFUNG)"/>
    <property type="match status" value="1"/>
</dbReference>
<dbReference type="PROSITE" id="PS50048">
    <property type="entry name" value="ZN2_CY6_FUNGAL_2"/>
    <property type="match status" value="1"/>
</dbReference>
<comment type="subcellular location">
    <subcellularLocation>
        <location evidence="1">Nucleus</location>
    </subcellularLocation>
</comment>
<dbReference type="Proteomes" id="UP000559256">
    <property type="component" value="Unassembled WGS sequence"/>
</dbReference>
<evidence type="ECO:0000313" key="9">
    <source>
        <dbReference type="Proteomes" id="UP000559256"/>
    </source>
</evidence>
<dbReference type="GO" id="GO:0005634">
    <property type="term" value="C:nucleus"/>
    <property type="evidence" value="ECO:0007669"/>
    <property type="project" value="UniProtKB-SubCell"/>
</dbReference>
<keyword evidence="2" id="KW-0479">Metal-binding</keyword>
<dbReference type="SUPFAM" id="SSF57701">
    <property type="entry name" value="Zn2/Cys6 DNA-binding domain"/>
    <property type="match status" value="1"/>
</dbReference>
<dbReference type="PROSITE" id="PS00463">
    <property type="entry name" value="ZN2_CY6_FUNGAL_1"/>
    <property type="match status" value="1"/>
</dbReference>
<feature type="compositionally biased region" description="Polar residues" evidence="6">
    <location>
        <begin position="36"/>
        <end position="45"/>
    </location>
</feature>
<evidence type="ECO:0000256" key="6">
    <source>
        <dbReference type="SAM" id="MobiDB-lite"/>
    </source>
</evidence>
<feature type="compositionally biased region" description="Basic and acidic residues" evidence="6">
    <location>
        <begin position="1"/>
        <end position="10"/>
    </location>
</feature>
<proteinExistence type="predicted"/>
<accession>A0A8H5LU01</accession>
<feature type="region of interest" description="Disordered" evidence="6">
    <location>
        <begin position="293"/>
        <end position="340"/>
    </location>
</feature>
<evidence type="ECO:0000256" key="4">
    <source>
        <dbReference type="ARBA" id="ARBA00023163"/>
    </source>
</evidence>
<feature type="domain" description="Zn(2)-C6 fungal-type" evidence="7">
    <location>
        <begin position="353"/>
        <end position="384"/>
    </location>
</feature>
<evidence type="ECO:0000259" key="7">
    <source>
        <dbReference type="PROSITE" id="PS50048"/>
    </source>
</evidence>
<dbReference type="CDD" id="cd00067">
    <property type="entry name" value="GAL4"/>
    <property type="match status" value="1"/>
</dbReference>
<keyword evidence="3" id="KW-0805">Transcription regulation</keyword>
<dbReference type="InterPro" id="IPR050815">
    <property type="entry name" value="TF_fung"/>
</dbReference>
<evidence type="ECO:0000256" key="2">
    <source>
        <dbReference type="ARBA" id="ARBA00022723"/>
    </source>
</evidence>
<name>A0A8H5LU01_9AGAR</name>
<organism evidence="8 9">
    <name type="scientific">Tetrapyrgos nigripes</name>
    <dbReference type="NCBI Taxonomy" id="182062"/>
    <lineage>
        <taxon>Eukaryota</taxon>
        <taxon>Fungi</taxon>
        <taxon>Dikarya</taxon>
        <taxon>Basidiomycota</taxon>
        <taxon>Agaricomycotina</taxon>
        <taxon>Agaricomycetes</taxon>
        <taxon>Agaricomycetidae</taxon>
        <taxon>Agaricales</taxon>
        <taxon>Marasmiineae</taxon>
        <taxon>Marasmiaceae</taxon>
        <taxon>Tetrapyrgos</taxon>
    </lineage>
</organism>
<feature type="compositionally biased region" description="Low complexity" evidence="6">
    <location>
        <begin position="74"/>
        <end position="84"/>
    </location>
</feature>
<keyword evidence="5" id="KW-0539">Nucleus</keyword>
<feature type="compositionally biased region" description="Basic residues" evidence="6">
    <location>
        <begin position="389"/>
        <end position="407"/>
    </location>
</feature>
<dbReference type="InterPro" id="IPR001138">
    <property type="entry name" value="Zn2Cys6_DnaBD"/>
</dbReference>
<dbReference type="EMBL" id="JAACJM010000013">
    <property type="protein sequence ID" value="KAF5369336.1"/>
    <property type="molecule type" value="Genomic_DNA"/>
</dbReference>
<evidence type="ECO:0000256" key="5">
    <source>
        <dbReference type="ARBA" id="ARBA00023242"/>
    </source>
</evidence>
<feature type="region of interest" description="Disordered" evidence="6">
    <location>
        <begin position="1"/>
        <end position="176"/>
    </location>
</feature>
<dbReference type="Gene3D" id="4.10.240.10">
    <property type="entry name" value="Zn(2)-C6 fungal-type DNA-binding domain"/>
    <property type="match status" value="1"/>
</dbReference>
<dbReference type="GO" id="GO:0000981">
    <property type="term" value="F:DNA-binding transcription factor activity, RNA polymerase II-specific"/>
    <property type="evidence" value="ECO:0007669"/>
    <property type="project" value="InterPro"/>
</dbReference>
<reference evidence="8 9" key="1">
    <citation type="journal article" date="2020" name="ISME J.">
        <title>Uncovering the hidden diversity of litter-decomposition mechanisms in mushroom-forming fungi.</title>
        <authorList>
            <person name="Floudas D."/>
            <person name="Bentzer J."/>
            <person name="Ahren D."/>
            <person name="Johansson T."/>
            <person name="Persson P."/>
            <person name="Tunlid A."/>
        </authorList>
    </citation>
    <scope>NUCLEOTIDE SEQUENCE [LARGE SCALE GENOMIC DNA]</scope>
    <source>
        <strain evidence="8 9">CBS 291.85</strain>
    </source>
</reference>
<keyword evidence="4" id="KW-0804">Transcription</keyword>
<evidence type="ECO:0000313" key="8">
    <source>
        <dbReference type="EMBL" id="KAF5369336.1"/>
    </source>
</evidence>
<dbReference type="OrthoDB" id="39175at2759"/>
<evidence type="ECO:0000256" key="3">
    <source>
        <dbReference type="ARBA" id="ARBA00023015"/>
    </source>
</evidence>
<evidence type="ECO:0000256" key="1">
    <source>
        <dbReference type="ARBA" id="ARBA00004123"/>
    </source>
</evidence>
<keyword evidence="9" id="KW-1185">Reference proteome</keyword>
<dbReference type="SMART" id="SM00066">
    <property type="entry name" value="GAL4"/>
    <property type="match status" value="1"/>
</dbReference>
<feature type="region of interest" description="Disordered" evidence="6">
    <location>
        <begin position="389"/>
        <end position="414"/>
    </location>
</feature>
<dbReference type="PANTHER" id="PTHR47338">
    <property type="entry name" value="ZN(II)2CYS6 TRANSCRIPTION FACTOR (EUROFUNG)-RELATED"/>
    <property type="match status" value="1"/>
</dbReference>
<comment type="caution">
    <text evidence="8">The sequence shown here is derived from an EMBL/GenBank/DDBJ whole genome shotgun (WGS) entry which is preliminary data.</text>
</comment>